<evidence type="ECO:0000313" key="1">
    <source>
        <dbReference type="EMBL" id="ANA85288.1"/>
    </source>
</evidence>
<sequence length="54" mass="6461">MSRMLRSTFKKIGRCHPWCGNQEYEIGRAAEKREWRKAAHAEGADDYYRDEEVQ</sequence>
<gene>
    <name evidence="1" type="primary">85</name>
    <name evidence="1" type="ORF">PBI_BRITBRAT_85</name>
</gene>
<organism evidence="1 2">
    <name type="scientific">Gordonia phage BritBrat</name>
    <dbReference type="NCBI Taxonomy" id="1838064"/>
    <lineage>
        <taxon>Viruses</taxon>
        <taxon>Duplodnaviria</taxon>
        <taxon>Heunggongvirae</taxon>
        <taxon>Uroviricota</taxon>
        <taxon>Caudoviricetes</taxon>
        <taxon>Britbratvirus</taxon>
        <taxon>Britbratvirus britbrat</taxon>
    </lineage>
</organism>
<dbReference type="RefSeq" id="YP_009276612.1">
    <property type="nucleotide sequence ID" value="NC_030942.1"/>
</dbReference>
<proteinExistence type="predicted"/>
<keyword evidence="2" id="KW-1185">Reference proteome</keyword>
<name>A0A166Y0T5_9CAUD</name>
<dbReference type="Proteomes" id="UP000202279">
    <property type="component" value="Segment"/>
</dbReference>
<dbReference type="EMBL" id="KU998233">
    <property type="protein sequence ID" value="ANA85288.1"/>
    <property type="molecule type" value="Genomic_DNA"/>
</dbReference>
<accession>A0A166Y0T5</accession>
<protein>
    <submittedName>
        <fullName evidence="1">Uncharacterized protein</fullName>
    </submittedName>
</protein>
<evidence type="ECO:0000313" key="2">
    <source>
        <dbReference type="Proteomes" id="UP000202279"/>
    </source>
</evidence>
<dbReference type="KEGG" id="vg:28802925"/>
<dbReference type="GeneID" id="28802925"/>
<reference evidence="2" key="1">
    <citation type="submission" date="2016-03" db="EMBL/GenBank/DDBJ databases">
        <authorList>
            <person name="Ploux O."/>
        </authorList>
    </citation>
    <scope>NUCLEOTIDE SEQUENCE [LARGE SCALE GENOMIC DNA]</scope>
</reference>